<feature type="non-terminal residue" evidence="2">
    <location>
        <position position="54"/>
    </location>
</feature>
<evidence type="ECO:0000313" key="3">
    <source>
        <dbReference type="Proteomes" id="UP000306973"/>
    </source>
</evidence>
<accession>A0A5R8M8W2</accession>
<dbReference type="InterPro" id="IPR021027">
    <property type="entry name" value="Transposase_put_HTH"/>
</dbReference>
<feature type="domain" description="Transposase putative helix-turn-helix" evidence="1">
    <location>
        <begin position="1"/>
        <end position="48"/>
    </location>
</feature>
<comment type="caution">
    <text evidence="2">The sequence shown here is derived from an EMBL/GenBank/DDBJ whole genome shotgun (WGS) entry which is preliminary data.</text>
</comment>
<keyword evidence="2" id="KW-0489">Methyltransferase</keyword>
<evidence type="ECO:0000313" key="2">
    <source>
        <dbReference type="EMBL" id="TLF46008.1"/>
    </source>
</evidence>
<keyword evidence="3" id="KW-1185">Reference proteome</keyword>
<proteinExistence type="predicted"/>
<dbReference type="OrthoDB" id="6917293at2"/>
<reference evidence="2 3" key="1">
    <citation type="journal article" date="2007" name="Int. J. Syst. Evol. Microbiol.">
        <title>Halomonas saccharevitans sp. nov., Halomonas arcis sp. nov. and Halomonas subterranea sp. nov., halophilic bacteria isolated from hypersaline environments of China.</title>
        <authorList>
            <person name="Xu X.W."/>
            <person name="Wu Y.H."/>
            <person name="Zhou Z."/>
            <person name="Wang C.S."/>
            <person name="Zhou Y.G."/>
            <person name="Zhang H.B."/>
            <person name="Wang Y."/>
            <person name="Wu M."/>
        </authorList>
    </citation>
    <scope>NUCLEOTIDE SEQUENCE [LARGE SCALE GENOMIC DNA]</scope>
    <source>
        <strain evidence="2 3">TBZ3</strain>
    </source>
</reference>
<organism evidence="2 3">
    <name type="scientific">Halomonas urmiana</name>
    <dbReference type="NCBI Taxonomy" id="490901"/>
    <lineage>
        <taxon>Bacteria</taxon>
        <taxon>Pseudomonadati</taxon>
        <taxon>Pseudomonadota</taxon>
        <taxon>Gammaproteobacteria</taxon>
        <taxon>Oceanospirillales</taxon>
        <taxon>Halomonadaceae</taxon>
        <taxon>Halomonas</taxon>
    </lineage>
</organism>
<dbReference type="AlphaFoldDB" id="A0A5R8M8W2"/>
<gene>
    <name evidence="2" type="ORF">FEI13_17435</name>
</gene>
<dbReference type="GO" id="GO:0032259">
    <property type="term" value="P:methylation"/>
    <property type="evidence" value="ECO:0007669"/>
    <property type="project" value="UniProtKB-KW"/>
</dbReference>
<protein>
    <submittedName>
        <fullName evidence="2">Cytosine methyltransferase</fullName>
    </submittedName>
</protein>
<dbReference type="EMBL" id="VBUI01000036">
    <property type="protein sequence ID" value="TLF46008.1"/>
    <property type="molecule type" value="Genomic_DNA"/>
</dbReference>
<dbReference type="Proteomes" id="UP000306973">
    <property type="component" value="Unassembled WGS sequence"/>
</dbReference>
<dbReference type="Pfam" id="PF12323">
    <property type="entry name" value="HTH_OrfB_IS605"/>
    <property type="match status" value="1"/>
</dbReference>
<sequence>MQRLQAFKYELMPNGEQVRKMRQFAGMARFVFNRGLALQKARYEAGDKKLGYAA</sequence>
<dbReference type="RefSeq" id="WP_158294567.1">
    <property type="nucleotide sequence ID" value="NZ_VBUI01000036.1"/>
</dbReference>
<evidence type="ECO:0000259" key="1">
    <source>
        <dbReference type="Pfam" id="PF12323"/>
    </source>
</evidence>
<keyword evidence="2" id="KW-0808">Transferase</keyword>
<name>A0A5R8M8W2_9GAMM</name>
<dbReference type="GO" id="GO:0008168">
    <property type="term" value="F:methyltransferase activity"/>
    <property type="evidence" value="ECO:0007669"/>
    <property type="project" value="UniProtKB-KW"/>
</dbReference>